<feature type="transmembrane region" description="Helical" evidence="1">
    <location>
        <begin position="92"/>
        <end position="118"/>
    </location>
</feature>
<evidence type="ECO:0000313" key="2">
    <source>
        <dbReference type="EMBL" id="KAK9187519.1"/>
    </source>
</evidence>
<proteinExistence type="predicted"/>
<dbReference type="Proteomes" id="UP001428341">
    <property type="component" value="Unassembled WGS sequence"/>
</dbReference>
<dbReference type="EMBL" id="JBCGBO010000007">
    <property type="protein sequence ID" value="KAK9187519.1"/>
    <property type="molecule type" value="Genomic_DNA"/>
</dbReference>
<dbReference type="AlphaFoldDB" id="A0AAP0QFW3"/>
<protein>
    <submittedName>
        <fullName evidence="2">Uncharacterized protein</fullName>
    </submittedName>
</protein>
<keyword evidence="3" id="KW-1185">Reference proteome</keyword>
<name>A0AAP0QFW3_9ROSI</name>
<keyword evidence="1" id="KW-1133">Transmembrane helix</keyword>
<evidence type="ECO:0000313" key="3">
    <source>
        <dbReference type="Proteomes" id="UP001428341"/>
    </source>
</evidence>
<keyword evidence="1" id="KW-0812">Transmembrane</keyword>
<evidence type="ECO:0000256" key="1">
    <source>
        <dbReference type="SAM" id="Phobius"/>
    </source>
</evidence>
<reference evidence="2 3" key="1">
    <citation type="submission" date="2024-05" db="EMBL/GenBank/DDBJ databases">
        <title>Haplotype-resolved chromosome-level genome assembly of Huyou (Citrus changshanensis).</title>
        <authorList>
            <person name="Miao C."/>
            <person name="Chen W."/>
            <person name="Wu Y."/>
            <person name="Wang L."/>
            <person name="Zhao S."/>
            <person name="Grierson D."/>
            <person name="Xu C."/>
            <person name="Chen K."/>
        </authorList>
    </citation>
    <scope>NUCLEOTIDE SEQUENCE [LARGE SCALE GENOMIC DNA]</scope>
    <source>
        <strain evidence="2">01-14</strain>
        <tissue evidence="2">Leaf</tissue>
    </source>
</reference>
<comment type="caution">
    <text evidence="2">The sequence shown here is derived from an EMBL/GenBank/DDBJ whole genome shotgun (WGS) entry which is preliminary data.</text>
</comment>
<gene>
    <name evidence="2" type="ORF">WN944_018916</name>
</gene>
<organism evidence="2 3">
    <name type="scientific">Citrus x changshan-huyou</name>
    <dbReference type="NCBI Taxonomy" id="2935761"/>
    <lineage>
        <taxon>Eukaryota</taxon>
        <taxon>Viridiplantae</taxon>
        <taxon>Streptophyta</taxon>
        <taxon>Embryophyta</taxon>
        <taxon>Tracheophyta</taxon>
        <taxon>Spermatophyta</taxon>
        <taxon>Magnoliopsida</taxon>
        <taxon>eudicotyledons</taxon>
        <taxon>Gunneridae</taxon>
        <taxon>Pentapetalae</taxon>
        <taxon>rosids</taxon>
        <taxon>malvids</taxon>
        <taxon>Sapindales</taxon>
        <taxon>Rutaceae</taxon>
        <taxon>Aurantioideae</taxon>
        <taxon>Citrus</taxon>
    </lineage>
</organism>
<accession>A0AAP0QFW3</accession>
<sequence>MAHRGSNNDKNNNNYNRRSGSSWIQLNNGYCDCPQQRRAASRISESLNNPQWLLFCCDACKFFQWWSPDGTEWRSIREYVEERTRSYCVRSLHLAALFVAIIIANLIARALVVLYIWWWTRSGYSPA</sequence>
<keyword evidence="1" id="KW-0472">Membrane</keyword>